<dbReference type="Proteomes" id="UP000054279">
    <property type="component" value="Unassembled WGS sequence"/>
</dbReference>
<organism evidence="3 4">
    <name type="scientific">Sphaerobolus stellatus (strain SS14)</name>
    <dbReference type="NCBI Taxonomy" id="990650"/>
    <lineage>
        <taxon>Eukaryota</taxon>
        <taxon>Fungi</taxon>
        <taxon>Dikarya</taxon>
        <taxon>Basidiomycota</taxon>
        <taxon>Agaricomycotina</taxon>
        <taxon>Agaricomycetes</taxon>
        <taxon>Phallomycetidae</taxon>
        <taxon>Geastrales</taxon>
        <taxon>Sphaerobolaceae</taxon>
        <taxon>Sphaerobolus</taxon>
    </lineage>
</organism>
<evidence type="ECO:0000256" key="1">
    <source>
        <dbReference type="SAM" id="MobiDB-lite"/>
    </source>
</evidence>
<sequence>MGRHRLSLNEIYEEHPADPNEVRCKICNVGTFKHTWMGRGNCKSHPQTAMHLESLKKWEERQRVDSGKEASSNRNLNADLSDDFENPQGSSIGSGEDDSSSGEDDFELPSVDEDKPMDTDMDVDMELKLVQPAETKQQNDFFEDFQTFFGMTFEEATCYPDPPDPKYVEMDFSDYRLWEEFFDNNPVITIPSVTDISV</sequence>
<dbReference type="HOGENOM" id="CLU_1378924_0_0_1"/>
<evidence type="ECO:0000313" key="3">
    <source>
        <dbReference type="EMBL" id="KIJ43000.1"/>
    </source>
</evidence>
<reference evidence="3 4" key="1">
    <citation type="submission" date="2014-06" db="EMBL/GenBank/DDBJ databases">
        <title>Evolutionary Origins and Diversification of the Mycorrhizal Mutualists.</title>
        <authorList>
            <consortium name="DOE Joint Genome Institute"/>
            <consortium name="Mycorrhizal Genomics Consortium"/>
            <person name="Kohler A."/>
            <person name="Kuo A."/>
            <person name="Nagy L.G."/>
            <person name="Floudas D."/>
            <person name="Copeland A."/>
            <person name="Barry K.W."/>
            <person name="Cichocki N."/>
            <person name="Veneault-Fourrey C."/>
            <person name="LaButti K."/>
            <person name="Lindquist E.A."/>
            <person name="Lipzen A."/>
            <person name="Lundell T."/>
            <person name="Morin E."/>
            <person name="Murat C."/>
            <person name="Riley R."/>
            <person name="Ohm R."/>
            <person name="Sun H."/>
            <person name="Tunlid A."/>
            <person name="Henrissat B."/>
            <person name="Grigoriev I.V."/>
            <person name="Hibbett D.S."/>
            <person name="Martin F."/>
        </authorList>
    </citation>
    <scope>NUCLEOTIDE SEQUENCE [LARGE SCALE GENOMIC DNA]</scope>
    <source>
        <strain evidence="3 4">SS14</strain>
    </source>
</reference>
<dbReference type="AlphaFoldDB" id="A0A0C9VW93"/>
<evidence type="ECO:0000313" key="4">
    <source>
        <dbReference type="Proteomes" id="UP000054279"/>
    </source>
</evidence>
<dbReference type="EMBL" id="KN837126">
    <property type="protein sequence ID" value="KIJ43000.1"/>
    <property type="molecule type" value="Genomic_DNA"/>
</dbReference>
<evidence type="ECO:0000313" key="2">
    <source>
        <dbReference type="EMBL" id="KIJ39207.1"/>
    </source>
</evidence>
<accession>A0A0C9VW93</accession>
<proteinExistence type="predicted"/>
<protein>
    <submittedName>
        <fullName evidence="3">Uncharacterized protein</fullName>
    </submittedName>
</protein>
<name>A0A0C9VW93_SPHS4</name>
<feature type="region of interest" description="Disordered" evidence="1">
    <location>
        <begin position="60"/>
        <end position="118"/>
    </location>
</feature>
<gene>
    <name evidence="3" type="ORF">M422DRAFT_31104</name>
    <name evidence="2" type="ORF">M422DRAFT_49715</name>
</gene>
<keyword evidence="4" id="KW-1185">Reference proteome</keyword>
<feature type="compositionally biased region" description="Acidic residues" evidence="1">
    <location>
        <begin position="95"/>
        <end position="111"/>
    </location>
</feature>
<dbReference type="EMBL" id="KN837154">
    <property type="protein sequence ID" value="KIJ39207.1"/>
    <property type="molecule type" value="Genomic_DNA"/>
</dbReference>
<feature type="compositionally biased region" description="Polar residues" evidence="1">
    <location>
        <begin position="69"/>
        <end position="78"/>
    </location>
</feature>